<proteinExistence type="predicted"/>
<dbReference type="OMA" id="RIAWAHN"/>
<dbReference type="SMART" id="SM00342">
    <property type="entry name" value="HTH_ARAC"/>
    <property type="match status" value="1"/>
</dbReference>
<evidence type="ECO:0000256" key="2">
    <source>
        <dbReference type="ARBA" id="ARBA00023125"/>
    </source>
</evidence>
<protein>
    <submittedName>
        <fullName evidence="6">Transcriptional regulator, AraC family</fullName>
    </submittedName>
</protein>
<reference evidence="6 7" key="1">
    <citation type="journal article" date="2012" name="J. Bacteriol.">
        <title>Genome Sequence of Radiation-Resistant Modestobacter marinus Strain BC501, a Representative Actinobacterium That Thrives on Calcareous Stone Surfaces.</title>
        <authorList>
            <person name="Normand P."/>
            <person name="Gury J."/>
            <person name="Pujic P."/>
            <person name="Chouaia B."/>
            <person name="Crotti E."/>
            <person name="Brusetti L."/>
            <person name="Daffonchio D."/>
            <person name="Vacherie B."/>
            <person name="Barbe V."/>
            <person name="Medigue C."/>
            <person name="Calteau A."/>
            <person name="Ghodhbane-Gtari F."/>
            <person name="Essoussi I."/>
            <person name="Nouioui I."/>
            <person name="Abbassi-Ghozzi I."/>
            <person name="Gtari M."/>
        </authorList>
    </citation>
    <scope>NUCLEOTIDE SEQUENCE [LARGE SCALE GENOMIC DNA]</scope>
    <source>
        <strain evidence="7">BC 501</strain>
    </source>
</reference>
<organism evidence="6 7">
    <name type="scientific">Modestobacter italicus (strain DSM 44449 / CECT 9708 / BC 501)</name>
    <dbReference type="NCBI Taxonomy" id="2732864"/>
    <lineage>
        <taxon>Bacteria</taxon>
        <taxon>Bacillati</taxon>
        <taxon>Actinomycetota</taxon>
        <taxon>Actinomycetes</taxon>
        <taxon>Geodermatophilales</taxon>
        <taxon>Geodermatophilaceae</taxon>
        <taxon>Modestobacter</taxon>
    </lineage>
</organism>
<keyword evidence="3" id="KW-0804">Transcription</keyword>
<dbReference type="PROSITE" id="PS01124">
    <property type="entry name" value="HTH_ARAC_FAMILY_2"/>
    <property type="match status" value="1"/>
</dbReference>
<dbReference type="Proteomes" id="UP000006461">
    <property type="component" value="Chromosome"/>
</dbReference>
<keyword evidence="2" id="KW-0238">DNA-binding</keyword>
<dbReference type="eggNOG" id="COG2207">
    <property type="taxonomic scope" value="Bacteria"/>
</dbReference>
<keyword evidence="1" id="KW-0805">Transcription regulation</keyword>
<dbReference type="InterPro" id="IPR020449">
    <property type="entry name" value="Tscrpt_reg_AraC-type_HTH"/>
</dbReference>
<dbReference type="PANTHER" id="PTHR46796">
    <property type="entry name" value="HTH-TYPE TRANSCRIPTIONAL ACTIVATOR RHAS-RELATED"/>
    <property type="match status" value="1"/>
</dbReference>
<dbReference type="AlphaFoldDB" id="I4EZ78"/>
<dbReference type="GO" id="GO:0043565">
    <property type="term" value="F:sequence-specific DNA binding"/>
    <property type="evidence" value="ECO:0007669"/>
    <property type="project" value="InterPro"/>
</dbReference>
<dbReference type="InterPro" id="IPR050204">
    <property type="entry name" value="AraC_XylS_family_regulators"/>
</dbReference>
<dbReference type="EMBL" id="FO203431">
    <property type="protein sequence ID" value="CCH88691.1"/>
    <property type="molecule type" value="Genomic_DNA"/>
</dbReference>
<evidence type="ECO:0000256" key="3">
    <source>
        <dbReference type="ARBA" id="ARBA00023163"/>
    </source>
</evidence>
<dbReference type="InterPro" id="IPR018060">
    <property type="entry name" value="HTH_AraC"/>
</dbReference>
<evidence type="ECO:0000256" key="4">
    <source>
        <dbReference type="SAM" id="MobiDB-lite"/>
    </source>
</evidence>
<evidence type="ECO:0000313" key="6">
    <source>
        <dbReference type="EMBL" id="CCH88691.1"/>
    </source>
</evidence>
<name>I4EZ78_MODI5</name>
<dbReference type="STRING" id="477641.MODMU_3278"/>
<dbReference type="PROSITE" id="PS00041">
    <property type="entry name" value="HTH_ARAC_FAMILY_1"/>
    <property type="match status" value="1"/>
</dbReference>
<dbReference type="OrthoDB" id="9799345at2"/>
<dbReference type="InterPro" id="IPR018062">
    <property type="entry name" value="HTH_AraC-typ_CS"/>
</dbReference>
<dbReference type="HOGENOM" id="CLU_049704_1_1_11"/>
<gene>
    <name evidence="6" type="ordered locus">MODMU_3278</name>
</gene>
<dbReference type="PATRIC" id="fig|477641.3.peg.3102"/>
<dbReference type="PRINTS" id="PR00032">
    <property type="entry name" value="HTHARAC"/>
</dbReference>
<evidence type="ECO:0000256" key="1">
    <source>
        <dbReference type="ARBA" id="ARBA00023015"/>
    </source>
</evidence>
<dbReference type="Gene3D" id="1.10.10.60">
    <property type="entry name" value="Homeodomain-like"/>
    <property type="match status" value="1"/>
</dbReference>
<accession>I4EZ78</accession>
<feature type="region of interest" description="Disordered" evidence="4">
    <location>
        <begin position="316"/>
        <end position="340"/>
    </location>
</feature>
<dbReference type="KEGG" id="mmar:MODMU_3278"/>
<evidence type="ECO:0000259" key="5">
    <source>
        <dbReference type="PROSITE" id="PS01124"/>
    </source>
</evidence>
<dbReference type="Pfam" id="PF12833">
    <property type="entry name" value="HTH_18"/>
    <property type="match status" value="1"/>
</dbReference>
<keyword evidence="7" id="KW-1185">Reference proteome</keyword>
<dbReference type="InterPro" id="IPR009057">
    <property type="entry name" value="Homeodomain-like_sf"/>
</dbReference>
<sequence>MVTLVDTDQLPPAERRPAQVVARLEEAMVSRVRFADPAAAARARLDAWDVGGVAVLRADLTGDPVLARSGRSAREDVAPAVSFAVQEVGVGMHEQFGAQRTVPRGGLVLTEVAAPYAHRWVGHGVCRALQLPVSRLGLPVDDVRRALPLAHRSPLYGLVRAHLTEVTRDAGQLAGEPLVHALASPTVHLARALLASVAGPAPSVADVAAETLLTRVRSYVRQHLTDPGLDAEQVAAAHAVSVRQLYRVCAAAQLSLEQWIIAQRLECARAELAAPRSRDRSIAVVARRWGFTDPSYFSRRFRATFGLTPSEWRQVGAGAPVLPRPRTEVDLTRPSPPAGG</sequence>
<evidence type="ECO:0000313" key="7">
    <source>
        <dbReference type="Proteomes" id="UP000006461"/>
    </source>
</evidence>
<dbReference type="SUPFAM" id="SSF46689">
    <property type="entry name" value="Homeodomain-like"/>
    <property type="match status" value="1"/>
</dbReference>
<feature type="domain" description="HTH araC/xylS-type" evidence="5">
    <location>
        <begin position="214"/>
        <end position="315"/>
    </location>
</feature>
<dbReference type="PANTHER" id="PTHR46796:SF6">
    <property type="entry name" value="ARAC SUBFAMILY"/>
    <property type="match status" value="1"/>
</dbReference>
<dbReference type="GO" id="GO:0003700">
    <property type="term" value="F:DNA-binding transcription factor activity"/>
    <property type="evidence" value="ECO:0007669"/>
    <property type="project" value="InterPro"/>
</dbReference>